<reference evidence="3 5" key="2">
    <citation type="submission" date="2018-06" db="EMBL/GenBank/DDBJ databases">
        <title>Genomic Encyclopedia of Type Strains, Phase III (KMG-III): the genomes of soil and plant-associated and newly described type strains.</title>
        <authorList>
            <person name="Whitman W."/>
        </authorList>
    </citation>
    <scope>NUCLEOTIDE SEQUENCE [LARGE SCALE GENOMIC DNA]</scope>
    <source>
        <strain evidence="3 5">CGMCC 1.15366</strain>
    </source>
</reference>
<feature type="chain" id="PRO_5016324218" description="PA2779 family protein" evidence="2">
    <location>
        <begin position="29"/>
        <end position="115"/>
    </location>
</feature>
<dbReference type="OrthoDB" id="6401969at2"/>
<evidence type="ECO:0000313" key="3">
    <source>
        <dbReference type="EMBL" id="RAJ95219.1"/>
    </source>
</evidence>
<gene>
    <name evidence="3" type="ORF">B0I24_1113</name>
    <name evidence="4" type="ORF">CWE07_11990</name>
</gene>
<sequence length="115" mass="12722">MKKSLVYGTAFMFGSLVMNPAVISPAYADIVSTQDIVTEQRAGVNKAQLTEQLQRADVQEQLVRYGVNPDEAIERINAMTDEEVMELTANIDELPAGANAVVVILLLFIIWILIR</sequence>
<dbReference type="AlphaFoldDB" id="A0A327WZ06"/>
<dbReference type="EMBL" id="QLMD01000011">
    <property type="protein sequence ID" value="RAJ95219.1"/>
    <property type="molecule type" value="Genomic_DNA"/>
</dbReference>
<feature type="signal peptide" evidence="2">
    <location>
        <begin position="1"/>
        <end position="28"/>
    </location>
</feature>
<dbReference type="Pfam" id="PF20332">
    <property type="entry name" value="DUF6627"/>
    <property type="match status" value="1"/>
</dbReference>
<evidence type="ECO:0000256" key="1">
    <source>
        <dbReference type="SAM" id="Phobius"/>
    </source>
</evidence>
<reference evidence="4 6" key="1">
    <citation type="journal article" date="2018" name="Front. Microbiol.">
        <title>Genome-Based Analysis Reveals the Taxonomy and Diversity of the Family Idiomarinaceae.</title>
        <authorList>
            <person name="Liu Y."/>
            <person name="Lai Q."/>
            <person name="Shao Z."/>
        </authorList>
    </citation>
    <scope>NUCLEOTIDE SEQUENCE [LARGE SCALE GENOMIC DNA]</scope>
    <source>
        <strain evidence="4 6">CF12-14</strain>
    </source>
</reference>
<evidence type="ECO:0008006" key="7">
    <source>
        <dbReference type="Google" id="ProtNLM"/>
    </source>
</evidence>
<keyword evidence="1" id="KW-0472">Membrane</keyword>
<evidence type="ECO:0000256" key="2">
    <source>
        <dbReference type="SAM" id="SignalP"/>
    </source>
</evidence>
<evidence type="ECO:0000313" key="4">
    <source>
        <dbReference type="EMBL" id="RUO21083.1"/>
    </source>
</evidence>
<keyword evidence="1" id="KW-1133">Transmembrane helix</keyword>
<protein>
    <recommendedName>
        <fullName evidence="7">PA2779 family protein</fullName>
    </recommendedName>
</protein>
<dbReference type="EMBL" id="PIPK01000012">
    <property type="protein sequence ID" value="RUO21083.1"/>
    <property type="molecule type" value="Genomic_DNA"/>
</dbReference>
<proteinExistence type="predicted"/>
<dbReference type="NCBIfam" id="NF033919">
    <property type="entry name" value="PA2779_fam"/>
    <property type="match status" value="1"/>
</dbReference>
<evidence type="ECO:0000313" key="6">
    <source>
        <dbReference type="Proteomes" id="UP000287865"/>
    </source>
</evidence>
<organism evidence="3 5">
    <name type="scientific">Aliidiomarina maris</name>
    <dbReference type="NCBI Taxonomy" id="531312"/>
    <lineage>
        <taxon>Bacteria</taxon>
        <taxon>Pseudomonadati</taxon>
        <taxon>Pseudomonadota</taxon>
        <taxon>Gammaproteobacteria</taxon>
        <taxon>Alteromonadales</taxon>
        <taxon>Idiomarinaceae</taxon>
        <taxon>Aliidiomarina</taxon>
    </lineage>
</organism>
<dbReference type="Proteomes" id="UP000287865">
    <property type="component" value="Unassembled WGS sequence"/>
</dbReference>
<comment type="caution">
    <text evidence="3">The sequence shown here is derived from an EMBL/GenBank/DDBJ whole genome shotgun (WGS) entry which is preliminary data.</text>
</comment>
<name>A0A327WZ06_9GAMM</name>
<keyword evidence="1" id="KW-0812">Transmembrane</keyword>
<dbReference type="Proteomes" id="UP000249203">
    <property type="component" value="Unassembled WGS sequence"/>
</dbReference>
<keyword evidence="6" id="KW-1185">Reference proteome</keyword>
<accession>A0A327WZ06</accession>
<keyword evidence="2" id="KW-0732">Signal</keyword>
<dbReference type="InterPro" id="IPR046735">
    <property type="entry name" value="PA2779-like"/>
</dbReference>
<feature type="transmembrane region" description="Helical" evidence="1">
    <location>
        <begin position="94"/>
        <end position="114"/>
    </location>
</feature>
<evidence type="ECO:0000313" key="5">
    <source>
        <dbReference type="Proteomes" id="UP000249203"/>
    </source>
</evidence>
<dbReference type="RefSeq" id="WP_111569938.1">
    <property type="nucleotide sequence ID" value="NZ_PIPK01000012.1"/>
</dbReference>